<sequence>MISVTVAAHGRSRRCVGAHLRAYGSGRLSICDLERETTQKKKNIRPQAHWKMFWEKLCHIIVVTLQLCLPGLFRLFYTSRSSKLDLSRYSTDLKSTCIPYSPIHEFPNDVLARIFRFLDCKTLLNCELTCKRWSNVIEEHLEALPKLSTDQIRILFDEAEVFIYPIDEKRCPVRYAMPSLQGLERRLRHLTTQSLFIRGLIPVESAPVLRSLLSLSLRPQQIYFIWSNFSPSSVPILEKLLRANRDTVVDIGLEECSPPHLFTDQLLDALLPGLTCVRLWNNGKSGNYGISDRSINKLASPEDVPPLNMEFEEQRDVNPLGFAVNVKENH</sequence>
<dbReference type="OrthoDB" id="1107553at2759"/>
<evidence type="ECO:0000313" key="2">
    <source>
        <dbReference type="EMBL" id="EYC04725.1"/>
    </source>
</evidence>
<dbReference type="EMBL" id="JARK01001422">
    <property type="protein sequence ID" value="EYC04725.1"/>
    <property type="molecule type" value="Genomic_DNA"/>
</dbReference>
<dbReference type="InterPro" id="IPR001810">
    <property type="entry name" value="F-box_dom"/>
</dbReference>
<name>A0A016TPL8_9BILA</name>
<comment type="caution">
    <text evidence="2">The sequence shown here is derived from an EMBL/GenBank/DDBJ whole genome shotgun (WGS) entry which is preliminary data.</text>
</comment>
<dbReference type="InterPro" id="IPR036047">
    <property type="entry name" value="F-box-like_dom_sf"/>
</dbReference>
<reference evidence="3" key="1">
    <citation type="journal article" date="2015" name="Nat. Genet.">
        <title>The genome and transcriptome of the zoonotic hookworm Ancylostoma ceylanicum identify infection-specific gene families.</title>
        <authorList>
            <person name="Schwarz E.M."/>
            <person name="Hu Y."/>
            <person name="Antoshechkin I."/>
            <person name="Miller M.M."/>
            <person name="Sternberg P.W."/>
            <person name="Aroian R.V."/>
        </authorList>
    </citation>
    <scope>NUCLEOTIDE SEQUENCE</scope>
    <source>
        <strain evidence="3">HY135</strain>
    </source>
</reference>
<keyword evidence="3" id="KW-1185">Reference proteome</keyword>
<organism evidence="2 3">
    <name type="scientific">Ancylostoma ceylanicum</name>
    <dbReference type="NCBI Taxonomy" id="53326"/>
    <lineage>
        <taxon>Eukaryota</taxon>
        <taxon>Metazoa</taxon>
        <taxon>Ecdysozoa</taxon>
        <taxon>Nematoda</taxon>
        <taxon>Chromadorea</taxon>
        <taxon>Rhabditida</taxon>
        <taxon>Rhabditina</taxon>
        <taxon>Rhabditomorpha</taxon>
        <taxon>Strongyloidea</taxon>
        <taxon>Ancylostomatidae</taxon>
        <taxon>Ancylostomatinae</taxon>
        <taxon>Ancylostoma</taxon>
    </lineage>
</organism>
<dbReference type="Proteomes" id="UP000024635">
    <property type="component" value="Unassembled WGS sequence"/>
</dbReference>
<accession>A0A016TPL8</accession>
<dbReference type="SMART" id="SM00256">
    <property type="entry name" value="FBOX"/>
    <property type="match status" value="1"/>
</dbReference>
<dbReference type="AlphaFoldDB" id="A0A016TPL8"/>
<dbReference type="CDD" id="cd09917">
    <property type="entry name" value="F-box_SF"/>
    <property type="match status" value="1"/>
</dbReference>
<dbReference type="Gene3D" id="1.20.1280.50">
    <property type="match status" value="1"/>
</dbReference>
<dbReference type="SUPFAM" id="SSF81383">
    <property type="entry name" value="F-box domain"/>
    <property type="match status" value="1"/>
</dbReference>
<dbReference type="PROSITE" id="PS50181">
    <property type="entry name" value="FBOX"/>
    <property type="match status" value="1"/>
</dbReference>
<gene>
    <name evidence="2" type="primary">Acey_s0086.g1956</name>
    <name evidence="2" type="synonym">Acey-F56F10.2</name>
    <name evidence="2" type="ORF">Y032_0086g1956</name>
</gene>
<evidence type="ECO:0000259" key="1">
    <source>
        <dbReference type="PROSITE" id="PS50181"/>
    </source>
</evidence>
<protein>
    <recommendedName>
        <fullName evidence="1">F-box domain-containing protein</fullName>
    </recommendedName>
</protein>
<dbReference type="Pfam" id="PF12937">
    <property type="entry name" value="F-box-like"/>
    <property type="match status" value="1"/>
</dbReference>
<feature type="domain" description="F-box" evidence="1">
    <location>
        <begin position="100"/>
        <end position="147"/>
    </location>
</feature>
<evidence type="ECO:0000313" key="3">
    <source>
        <dbReference type="Proteomes" id="UP000024635"/>
    </source>
</evidence>
<proteinExistence type="predicted"/>